<evidence type="ECO:0000256" key="2">
    <source>
        <dbReference type="ARBA" id="ARBA00022827"/>
    </source>
</evidence>
<evidence type="ECO:0000313" key="6">
    <source>
        <dbReference type="Proteomes" id="UP000194903"/>
    </source>
</evidence>
<dbReference type="Gene3D" id="3.30.390.50">
    <property type="entry name" value="CO dehydrogenase flavoprotein, C-terminal domain"/>
    <property type="match status" value="1"/>
</dbReference>
<dbReference type="PANTHER" id="PTHR42659">
    <property type="entry name" value="XANTHINE DEHYDROGENASE SUBUNIT C-RELATED"/>
    <property type="match status" value="1"/>
</dbReference>
<dbReference type="PROSITE" id="PS51387">
    <property type="entry name" value="FAD_PCMH"/>
    <property type="match status" value="1"/>
</dbReference>
<dbReference type="GO" id="GO:0004854">
    <property type="term" value="F:xanthine dehydrogenase activity"/>
    <property type="evidence" value="ECO:0007669"/>
    <property type="project" value="InterPro"/>
</dbReference>
<dbReference type="Proteomes" id="UP000194903">
    <property type="component" value="Unassembled WGS sequence"/>
</dbReference>
<reference evidence="5 6" key="1">
    <citation type="submission" date="2017-05" db="EMBL/GenBank/DDBJ databases">
        <title>Butyricicoccus porcorum sp. nov. a butyrate-producing bacterium from the swine intestinal tract.</title>
        <authorList>
            <person name="Trachsel J."/>
            <person name="Humphrey S."/>
            <person name="Allen H.K."/>
        </authorList>
    </citation>
    <scope>NUCLEOTIDE SEQUENCE [LARGE SCALE GENOMIC DNA]</scope>
    <source>
        <strain evidence="5">BB10</strain>
    </source>
</reference>
<dbReference type="InterPro" id="IPR016166">
    <property type="entry name" value="FAD-bd_PCMH"/>
</dbReference>
<dbReference type="InterPro" id="IPR036683">
    <property type="entry name" value="CO_DH_flav_C_dom_sf"/>
</dbReference>
<dbReference type="AlphaFoldDB" id="A0A252F2W9"/>
<dbReference type="OrthoDB" id="9789842at2"/>
<accession>A0A252F2W9</accession>
<evidence type="ECO:0000259" key="4">
    <source>
        <dbReference type="PROSITE" id="PS51387"/>
    </source>
</evidence>
<dbReference type="Pfam" id="PF03450">
    <property type="entry name" value="CO_deh_flav_C"/>
    <property type="match status" value="1"/>
</dbReference>
<dbReference type="NCBIfam" id="NF007427">
    <property type="entry name" value="PRK09971.1"/>
    <property type="match status" value="1"/>
</dbReference>
<dbReference type="Pfam" id="PF00941">
    <property type="entry name" value="FAD_binding_5"/>
    <property type="match status" value="1"/>
</dbReference>
<name>A0A252F2W9_9FIRM</name>
<dbReference type="InterPro" id="IPR005107">
    <property type="entry name" value="CO_DH_flav_C"/>
</dbReference>
<dbReference type="Gene3D" id="3.30.43.10">
    <property type="entry name" value="Uridine Diphospho-n-acetylenolpyruvylglucosamine Reductase, domain 2"/>
    <property type="match status" value="1"/>
</dbReference>
<keyword evidence="3" id="KW-0560">Oxidoreductase</keyword>
<proteinExistence type="predicted"/>
<dbReference type="InterPro" id="IPR050031">
    <property type="entry name" value="XdhB_XDHase"/>
</dbReference>
<dbReference type="InterPro" id="IPR051312">
    <property type="entry name" value="Diverse_Substr_Oxidored"/>
</dbReference>
<feature type="domain" description="FAD-binding PCMH-type" evidence="4">
    <location>
        <begin position="1"/>
        <end position="176"/>
    </location>
</feature>
<dbReference type="InterPro" id="IPR016169">
    <property type="entry name" value="FAD-bd_PCMH_sub2"/>
</dbReference>
<dbReference type="FunFam" id="3.30.465.10:FF:000017">
    <property type="entry name" value="Xanthine dehydrogenase, FAD binding subunit"/>
    <property type="match status" value="1"/>
</dbReference>
<organism evidence="5 6">
    <name type="scientific">Butyricicoccus porcorum</name>
    <dbReference type="NCBI Taxonomy" id="1945634"/>
    <lineage>
        <taxon>Bacteria</taxon>
        <taxon>Bacillati</taxon>
        <taxon>Bacillota</taxon>
        <taxon>Clostridia</taxon>
        <taxon>Eubacteriales</taxon>
        <taxon>Butyricicoccaceae</taxon>
        <taxon>Butyricicoccus</taxon>
    </lineage>
</organism>
<comment type="caution">
    <text evidence="5">The sequence shown here is derived from an EMBL/GenBank/DDBJ whole genome shotgun (WGS) entry which is preliminary data.</text>
</comment>
<dbReference type="SUPFAM" id="SSF55447">
    <property type="entry name" value="CO dehydrogenase flavoprotein C-terminal domain-like"/>
    <property type="match status" value="1"/>
</dbReference>
<evidence type="ECO:0000256" key="1">
    <source>
        <dbReference type="ARBA" id="ARBA00022630"/>
    </source>
</evidence>
<dbReference type="InterPro" id="IPR016167">
    <property type="entry name" value="FAD-bd_PCMH_sub1"/>
</dbReference>
<dbReference type="EMBL" id="NHOC01000007">
    <property type="protein sequence ID" value="OUM20158.1"/>
    <property type="molecule type" value="Genomic_DNA"/>
</dbReference>
<dbReference type="NCBIfam" id="NF043083">
    <property type="entry name" value="XdhB_XDHase"/>
    <property type="match status" value="1"/>
</dbReference>
<protein>
    <submittedName>
        <fullName evidence="5">Xanthine dehydrogenase FAD-binding subunit XdhB</fullName>
    </submittedName>
</protein>
<gene>
    <name evidence="5" type="ORF">CBW42_08865</name>
</gene>
<dbReference type="InterPro" id="IPR002346">
    <property type="entry name" value="Mopterin_DH_FAD-bd"/>
</dbReference>
<dbReference type="InterPro" id="IPR036318">
    <property type="entry name" value="FAD-bd_PCMH-like_sf"/>
</dbReference>
<keyword evidence="2" id="KW-0274">FAD</keyword>
<sequence>MYDIKSFYEASSVSDAVDALVREPDAEIISGGTDVLIRVRNGRDTGKALVSIHNLNEWKGVRLTEDGDLWIGAGTAFSHITADPLIQRYVPMLGEAVDQVGGPQIRNVATIGGNICNGATSADSASTMCTLEAEVVLSGPNGQRVVPVCEFYTGPGKTVRERTEVCTHFLIRRENFEGWSGEYIKYGKRRAMEIATLGCAVRVKLSQDKTRFEDVRLAYGVAAPTPVRCRAAEDVLRGCAVADSQAAAAFAKTALTEVNPRSSWRASKEFRLQLVEELAKRALHAAVQKAGGIPYA</sequence>
<dbReference type="SUPFAM" id="SSF56176">
    <property type="entry name" value="FAD-binding/transporter-associated domain-like"/>
    <property type="match status" value="1"/>
</dbReference>
<keyword evidence="1" id="KW-0285">Flavoprotein</keyword>
<dbReference type="Gene3D" id="3.30.465.10">
    <property type="match status" value="1"/>
</dbReference>
<dbReference type="GO" id="GO:0002197">
    <property type="term" value="C:xanthine dehydrogenase complex"/>
    <property type="evidence" value="ECO:0007669"/>
    <property type="project" value="InterPro"/>
</dbReference>
<evidence type="ECO:0000256" key="3">
    <source>
        <dbReference type="ARBA" id="ARBA00023002"/>
    </source>
</evidence>
<dbReference type="PANTHER" id="PTHR42659:SF9">
    <property type="entry name" value="XANTHINE DEHYDROGENASE FAD-BINDING SUBUNIT XDHB-RELATED"/>
    <property type="match status" value="1"/>
</dbReference>
<dbReference type="GO" id="GO:0071949">
    <property type="term" value="F:FAD binding"/>
    <property type="evidence" value="ECO:0007669"/>
    <property type="project" value="InterPro"/>
</dbReference>
<evidence type="ECO:0000313" key="5">
    <source>
        <dbReference type="EMBL" id="OUM20158.1"/>
    </source>
</evidence>
<dbReference type="SMART" id="SM01092">
    <property type="entry name" value="CO_deh_flav_C"/>
    <property type="match status" value="1"/>
</dbReference>
<dbReference type="RefSeq" id="WP_087020181.1">
    <property type="nucleotide sequence ID" value="NZ_NHOC01000007.1"/>
</dbReference>
<keyword evidence="6" id="KW-1185">Reference proteome</keyword>